<keyword evidence="2" id="KW-1003">Cell membrane</keyword>
<keyword evidence="4 6" id="KW-1133">Transmembrane helix</keyword>
<evidence type="ECO:0000256" key="3">
    <source>
        <dbReference type="ARBA" id="ARBA00022692"/>
    </source>
</evidence>
<evidence type="ECO:0000313" key="8">
    <source>
        <dbReference type="EMBL" id="MDM8157843.1"/>
    </source>
</evidence>
<feature type="transmembrane region" description="Helical" evidence="6">
    <location>
        <begin position="21"/>
        <end position="44"/>
    </location>
</feature>
<evidence type="ECO:0000259" key="7">
    <source>
        <dbReference type="Pfam" id="PF02687"/>
    </source>
</evidence>
<evidence type="ECO:0000256" key="5">
    <source>
        <dbReference type="ARBA" id="ARBA00023136"/>
    </source>
</evidence>
<comment type="caution">
    <text evidence="8">The sequence shown here is derived from an EMBL/GenBank/DDBJ whole genome shotgun (WGS) entry which is preliminary data.</text>
</comment>
<comment type="subcellular location">
    <subcellularLocation>
        <location evidence="1">Cell membrane</location>
        <topology evidence="1">Multi-pass membrane protein</topology>
    </subcellularLocation>
</comment>
<dbReference type="RefSeq" id="WP_289608286.1">
    <property type="nucleotide sequence ID" value="NZ_JAUDCG010000047.1"/>
</dbReference>
<keyword evidence="3 6" id="KW-0812">Transmembrane</keyword>
<reference evidence="8" key="2">
    <citation type="submission" date="2023-06" db="EMBL/GenBank/DDBJ databases">
        <authorList>
            <person name="Zeman M."/>
            <person name="Kubasova T."/>
            <person name="Jahodarova E."/>
            <person name="Nykrynova M."/>
            <person name="Rychlik I."/>
        </authorList>
    </citation>
    <scope>NUCLEOTIDE SEQUENCE</scope>
    <source>
        <strain evidence="8">ET39</strain>
    </source>
</reference>
<dbReference type="Proteomes" id="UP001529340">
    <property type="component" value="Unassembled WGS sequence"/>
</dbReference>
<dbReference type="Pfam" id="PF02687">
    <property type="entry name" value="FtsX"/>
    <property type="match status" value="1"/>
</dbReference>
<keyword evidence="5 6" id="KW-0472">Membrane</keyword>
<feature type="transmembrane region" description="Helical" evidence="6">
    <location>
        <begin position="270"/>
        <end position="295"/>
    </location>
</feature>
<feature type="transmembrane region" description="Helical" evidence="6">
    <location>
        <begin position="315"/>
        <end position="339"/>
    </location>
</feature>
<feature type="transmembrane region" description="Helical" evidence="6">
    <location>
        <begin position="227"/>
        <end position="249"/>
    </location>
</feature>
<proteinExistence type="predicted"/>
<evidence type="ECO:0000256" key="4">
    <source>
        <dbReference type="ARBA" id="ARBA00022989"/>
    </source>
</evidence>
<evidence type="ECO:0000313" key="9">
    <source>
        <dbReference type="Proteomes" id="UP001529340"/>
    </source>
</evidence>
<evidence type="ECO:0000256" key="1">
    <source>
        <dbReference type="ARBA" id="ARBA00004651"/>
    </source>
</evidence>
<organism evidence="8 9">
    <name type="scientific">Amedibacillus dolichus</name>
    <dbReference type="NCBI Taxonomy" id="31971"/>
    <lineage>
        <taxon>Bacteria</taxon>
        <taxon>Bacillati</taxon>
        <taxon>Bacillota</taxon>
        <taxon>Erysipelotrichia</taxon>
        <taxon>Erysipelotrichales</taxon>
        <taxon>Erysipelotrichaceae</taxon>
        <taxon>Amedibacillus</taxon>
    </lineage>
</organism>
<protein>
    <recommendedName>
        <fullName evidence="7">ABC3 transporter permease C-terminal domain-containing protein</fullName>
    </recommendedName>
</protein>
<gene>
    <name evidence="8" type="ORF">QUV96_09360</name>
</gene>
<dbReference type="InterPro" id="IPR003838">
    <property type="entry name" value="ABC3_permease_C"/>
</dbReference>
<accession>A0ABT7UFV0</accession>
<keyword evidence="9" id="KW-1185">Reference proteome</keyword>
<evidence type="ECO:0000256" key="6">
    <source>
        <dbReference type="SAM" id="Phobius"/>
    </source>
</evidence>
<sequence>MKSIWLLYSDLRAFFHTRKRVFLMIEGVLTLTIFSALLLLRMGWVSYQDQYLLSQELYDHNTLYWGEDVSISEKEQIIDELLALPSMPALTEVSSDTQMYWADDRLQQRWQQLGNPPVSETEQPYVILNEAEARQRQLQAGDRLKRGDRDILVYGVWEFESASPLSQLEQTELAEGTMFSFSYEEDLSSLQHARIENVLASHTGVLAEPADLLYDRQQVMYRDFLKTIGSCLGVLLLGMINALLLIWFWNHQKREDRRILYLCGCRPSQVGGYMLGEIMLLSMLAWGLACLLFLLSTPLQNALFWQYTYPVSLPFACLCGIGAVACLLQLLLFLPVYVWQEERI</sequence>
<reference evidence="8" key="1">
    <citation type="submission" date="2023-06" db="EMBL/GenBank/DDBJ databases">
        <title>Identification and characterization of horizontal gene transfer across gut microbiota members of farm animals based on homology search.</title>
        <authorList>
            <person name="Schwarzerova J."/>
            <person name="Nykrynova M."/>
            <person name="Jureckova K."/>
            <person name="Cejkova D."/>
            <person name="Rychlik I."/>
        </authorList>
    </citation>
    <scope>NUCLEOTIDE SEQUENCE</scope>
    <source>
        <strain evidence="8">ET39</strain>
    </source>
</reference>
<name>A0ABT7UFV0_9FIRM</name>
<evidence type="ECO:0000256" key="2">
    <source>
        <dbReference type="ARBA" id="ARBA00022475"/>
    </source>
</evidence>
<dbReference type="EMBL" id="JAUDCG010000047">
    <property type="protein sequence ID" value="MDM8157843.1"/>
    <property type="molecule type" value="Genomic_DNA"/>
</dbReference>
<feature type="domain" description="ABC3 transporter permease C-terminal" evidence="7">
    <location>
        <begin position="233"/>
        <end position="337"/>
    </location>
</feature>